<dbReference type="STRING" id="1385519.N801_19095"/>
<dbReference type="InterPro" id="IPR036259">
    <property type="entry name" value="MFS_trans_sf"/>
</dbReference>
<dbReference type="AlphaFoldDB" id="A0A0A0JRB6"/>
<dbReference type="NCBIfam" id="TIGR00792">
    <property type="entry name" value="gph"/>
    <property type="match status" value="1"/>
</dbReference>
<dbReference type="GO" id="GO:0015293">
    <property type="term" value="F:symporter activity"/>
    <property type="evidence" value="ECO:0007669"/>
    <property type="project" value="InterPro"/>
</dbReference>
<keyword evidence="3" id="KW-1185">Reference proteome</keyword>
<reference evidence="2 3" key="1">
    <citation type="submission" date="2013-08" db="EMBL/GenBank/DDBJ databases">
        <title>The genome sequence of Knoellia aerolata.</title>
        <authorList>
            <person name="Zhu W."/>
            <person name="Wang G."/>
        </authorList>
    </citation>
    <scope>NUCLEOTIDE SEQUENCE [LARGE SCALE GENOMIC DNA]</scope>
    <source>
        <strain evidence="2 3">DSM 18566</strain>
    </source>
</reference>
<dbReference type="SUPFAM" id="SSF103473">
    <property type="entry name" value="MFS general substrate transporter"/>
    <property type="match status" value="1"/>
</dbReference>
<keyword evidence="1" id="KW-0812">Transmembrane</keyword>
<dbReference type="PANTHER" id="PTHR11328">
    <property type="entry name" value="MAJOR FACILITATOR SUPERFAMILY DOMAIN-CONTAINING PROTEIN"/>
    <property type="match status" value="1"/>
</dbReference>
<dbReference type="InterPro" id="IPR039672">
    <property type="entry name" value="MFS_2"/>
</dbReference>
<comment type="caution">
    <text evidence="2">The sequence shown here is derived from an EMBL/GenBank/DDBJ whole genome shotgun (WGS) entry which is preliminary data.</text>
</comment>
<dbReference type="Pfam" id="PF13189">
    <property type="entry name" value="Cytidylate_kin2"/>
    <property type="match status" value="1"/>
</dbReference>
<keyword evidence="1" id="KW-1133">Transmembrane helix</keyword>
<feature type="transmembrane region" description="Helical" evidence="1">
    <location>
        <begin position="248"/>
        <end position="274"/>
    </location>
</feature>
<feature type="transmembrane region" description="Helical" evidence="1">
    <location>
        <begin position="338"/>
        <end position="358"/>
    </location>
</feature>
<dbReference type="GO" id="GO:0006814">
    <property type="term" value="P:sodium ion transport"/>
    <property type="evidence" value="ECO:0007669"/>
    <property type="project" value="InterPro"/>
</dbReference>
<dbReference type="Proteomes" id="UP000030013">
    <property type="component" value="Unassembled WGS sequence"/>
</dbReference>
<dbReference type="GO" id="GO:0005886">
    <property type="term" value="C:plasma membrane"/>
    <property type="evidence" value="ECO:0007669"/>
    <property type="project" value="TreeGrafter"/>
</dbReference>
<protein>
    <submittedName>
        <fullName evidence="2">Major facilitator transporter</fullName>
    </submittedName>
</protein>
<dbReference type="Gene3D" id="3.40.50.300">
    <property type="entry name" value="P-loop containing nucleotide triphosphate hydrolases"/>
    <property type="match status" value="1"/>
</dbReference>
<evidence type="ECO:0000256" key="1">
    <source>
        <dbReference type="SAM" id="Phobius"/>
    </source>
</evidence>
<sequence>MQGRRRPEEATMTATSGTARGTLSGRQVFSYALGDVANNLSFMMTSMFLMVYMTDIAGISAGVAGTIYGVTKIWAGVADLVAGQTVDRFDTRWGRLRPWLLFGSTPLAIVFVLLFSAPAGLSPTLTVAWIFLFDALFQLAYSFVNIPYGSLSSAMTQDSVDRSKLSGARSVASSLTGVVLSAVIAPQFQDTTGDHVRLQFTLTTAALGLVAVALHLICFRNSREVVARSATKISLGRTVRMIRHNRPLIVLCLAAFFLLAAIFTMNAVGLYYARYVLGNAGWYTFLALAQAVGTVAVASMVPGVTSRFGKRNGYIAAALVAILAFVLIYLVPEGSLPTAVVAWFLFGAGTGGTNALMFSMQADTVDYGEWKTGVRSEGGSYSILSFIRKTGQGIGGWAGAALIGAYGYVPRAEAQDATAQEGIRLATGLLPAALAVAATVVMVGYHLTVDDHRMIVRELNARRSSGAVSTAHGVEAARVVVDERGDARDLLLRPRDRGTLPVVTIFEREGSGATEIGPAVAERLGVRYVPQKFTSDQVAQVDTQALFSDNAFARWLRTVSYGGTQDADMARALDIAEDHSLAQQNRDELLSLARDGAVIAGRNGAIVLGRAVGSLHVRLTAPLDTRIARVRSKTGLSESEAESRIAVEDRVRAEMSRILYQWDPHTDEYYDLVINTGTVPYEQVVDTIVGFYRSKYPETTPPSPEGG</sequence>
<feature type="transmembrane region" description="Helical" evidence="1">
    <location>
        <begin position="280"/>
        <end position="301"/>
    </location>
</feature>
<evidence type="ECO:0000313" key="3">
    <source>
        <dbReference type="Proteomes" id="UP000030013"/>
    </source>
</evidence>
<feature type="transmembrane region" description="Helical" evidence="1">
    <location>
        <begin position="429"/>
        <end position="447"/>
    </location>
</feature>
<evidence type="ECO:0000313" key="2">
    <source>
        <dbReference type="EMBL" id="KGN39748.1"/>
    </source>
</evidence>
<dbReference type="GO" id="GO:0008643">
    <property type="term" value="P:carbohydrate transport"/>
    <property type="evidence" value="ECO:0007669"/>
    <property type="project" value="InterPro"/>
</dbReference>
<dbReference type="InterPro" id="IPR027417">
    <property type="entry name" value="P-loop_NTPase"/>
</dbReference>
<feature type="transmembrane region" description="Helical" evidence="1">
    <location>
        <begin position="313"/>
        <end position="332"/>
    </location>
</feature>
<dbReference type="Gene3D" id="1.20.1250.20">
    <property type="entry name" value="MFS general substrate transporter like domains"/>
    <property type="match status" value="1"/>
</dbReference>
<dbReference type="PANTHER" id="PTHR11328:SF24">
    <property type="entry name" value="MAJOR FACILITATOR SUPERFAMILY (MFS) PROFILE DOMAIN-CONTAINING PROTEIN"/>
    <property type="match status" value="1"/>
</dbReference>
<dbReference type="EMBL" id="AVPL01000074">
    <property type="protein sequence ID" value="KGN39748.1"/>
    <property type="molecule type" value="Genomic_DNA"/>
</dbReference>
<gene>
    <name evidence="2" type="ORF">N801_19095</name>
</gene>
<feature type="transmembrane region" description="Helical" evidence="1">
    <location>
        <begin position="127"/>
        <end position="146"/>
    </location>
</feature>
<keyword evidence="1" id="KW-0472">Membrane</keyword>
<feature type="transmembrane region" description="Helical" evidence="1">
    <location>
        <begin position="200"/>
        <end position="219"/>
    </location>
</feature>
<dbReference type="InterPro" id="IPR001927">
    <property type="entry name" value="Na/Gal_symport"/>
</dbReference>
<feature type="transmembrane region" description="Helical" evidence="1">
    <location>
        <begin position="390"/>
        <end position="409"/>
    </location>
</feature>
<proteinExistence type="predicted"/>
<dbReference type="CDD" id="cd17332">
    <property type="entry name" value="MFS_MelB_like"/>
    <property type="match status" value="1"/>
</dbReference>
<name>A0A0A0JRB6_9MICO</name>
<dbReference type="SUPFAM" id="SSF52540">
    <property type="entry name" value="P-loop containing nucleoside triphosphate hydrolases"/>
    <property type="match status" value="1"/>
</dbReference>
<feature type="transmembrane region" description="Helical" evidence="1">
    <location>
        <begin position="99"/>
        <end position="121"/>
    </location>
</feature>
<dbReference type="Pfam" id="PF13347">
    <property type="entry name" value="MFS_2"/>
    <property type="match status" value="1"/>
</dbReference>
<accession>A0A0A0JRB6</accession>
<organism evidence="2 3">
    <name type="scientific">Knoellia aerolata DSM 18566</name>
    <dbReference type="NCBI Taxonomy" id="1385519"/>
    <lineage>
        <taxon>Bacteria</taxon>
        <taxon>Bacillati</taxon>
        <taxon>Actinomycetota</taxon>
        <taxon>Actinomycetes</taxon>
        <taxon>Micrococcales</taxon>
        <taxon>Intrasporangiaceae</taxon>
        <taxon>Knoellia</taxon>
    </lineage>
</organism>
<feature type="transmembrane region" description="Helical" evidence="1">
    <location>
        <begin position="167"/>
        <end position="188"/>
    </location>
</feature>
<dbReference type="eggNOG" id="COG2211">
    <property type="taxonomic scope" value="Bacteria"/>
</dbReference>
<dbReference type="eggNOG" id="COG1102">
    <property type="taxonomic scope" value="Bacteria"/>
</dbReference>